<reference evidence="2" key="1">
    <citation type="submission" date="2020-04" db="EMBL/GenBank/DDBJ databases">
        <authorList>
            <person name="Chiriac C."/>
            <person name="Salcher M."/>
            <person name="Ghai R."/>
            <person name="Kavagutti S V."/>
        </authorList>
    </citation>
    <scope>NUCLEOTIDE SEQUENCE</scope>
</reference>
<gene>
    <name evidence="2" type="ORF">UFOVP298_29</name>
    <name evidence="3" type="ORF">UFOVP572_10</name>
</gene>
<feature type="transmembrane region" description="Helical" evidence="1">
    <location>
        <begin position="12"/>
        <end position="30"/>
    </location>
</feature>
<name>A0A6J5LP33_9CAUD</name>
<sequence length="54" mass="6265">MENFIGHVLEQVAGQGLSMAFTIIAVWYLYGKIKECEADRKALWERLLEHTNLK</sequence>
<proteinExistence type="predicted"/>
<keyword evidence="1" id="KW-1133">Transmembrane helix</keyword>
<evidence type="ECO:0000256" key="1">
    <source>
        <dbReference type="SAM" id="Phobius"/>
    </source>
</evidence>
<dbReference type="EMBL" id="LR796552">
    <property type="protein sequence ID" value="CAB4150644.1"/>
    <property type="molecule type" value="Genomic_DNA"/>
</dbReference>
<accession>A0A6J5LP33</accession>
<dbReference type="EMBL" id="LR796309">
    <property type="protein sequence ID" value="CAB4136185.1"/>
    <property type="molecule type" value="Genomic_DNA"/>
</dbReference>
<keyword evidence="1" id="KW-0812">Transmembrane</keyword>
<protein>
    <submittedName>
        <fullName evidence="2">Uncharacterized protein</fullName>
    </submittedName>
</protein>
<evidence type="ECO:0000313" key="3">
    <source>
        <dbReference type="EMBL" id="CAB4150644.1"/>
    </source>
</evidence>
<keyword evidence="1" id="KW-0472">Membrane</keyword>
<organism evidence="2">
    <name type="scientific">uncultured Caudovirales phage</name>
    <dbReference type="NCBI Taxonomy" id="2100421"/>
    <lineage>
        <taxon>Viruses</taxon>
        <taxon>Duplodnaviria</taxon>
        <taxon>Heunggongvirae</taxon>
        <taxon>Uroviricota</taxon>
        <taxon>Caudoviricetes</taxon>
        <taxon>Peduoviridae</taxon>
        <taxon>Maltschvirus</taxon>
        <taxon>Maltschvirus maltsch</taxon>
    </lineage>
</organism>
<evidence type="ECO:0000313" key="2">
    <source>
        <dbReference type="EMBL" id="CAB4136185.1"/>
    </source>
</evidence>